<accession>M1Y3N9</accession>
<dbReference type="Proteomes" id="UP000011867">
    <property type="component" value="Chromosome"/>
</dbReference>
<reference evidence="2 3" key="1">
    <citation type="journal article" date="2013" name="Genome Announc.">
        <title>Genome of the haloarchaeon Natronomonas moolapensis, a neutrophilic member of a previously haloalkaliphilic genus.</title>
        <authorList>
            <person name="Dyall-Smith M.L."/>
            <person name="Pfeiffer F."/>
            <person name="Oberwinkler T."/>
            <person name="Klee K."/>
            <person name="Rampp M."/>
            <person name="Palm P."/>
            <person name="Gross K."/>
            <person name="Schuster S.C."/>
            <person name="Oesterhelt D."/>
        </authorList>
    </citation>
    <scope>NUCLEOTIDE SEQUENCE [LARGE SCALE GENOMIC DNA]</scope>
    <source>
        <strain evidence="3">DSM 18674 / JCM 14361 / 8.8.11</strain>
    </source>
</reference>
<dbReference type="Gene3D" id="3.90.1200.10">
    <property type="match status" value="1"/>
</dbReference>
<dbReference type="eggNOG" id="arCOG04682">
    <property type="taxonomic scope" value="Archaea"/>
</dbReference>
<dbReference type="InterPro" id="IPR011009">
    <property type="entry name" value="Kinase-like_dom_sf"/>
</dbReference>
<dbReference type="Pfam" id="PF01636">
    <property type="entry name" value="APH"/>
    <property type="match status" value="1"/>
</dbReference>
<dbReference type="RefSeq" id="WP_015409891.1">
    <property type="nucleotide sequence ID" value="NC_020388.1"/>
</dbReference>
<dbReference type="InterPro" id="IPR002575">
    <property type="entry name" value="Aminoglycoside_PTrfase"/>
</dbReference>
<evidence type="ECO:0000259" key="1">
    <source>
        <dbReference type="Pfam" id="PF01636"/>
    </source>
</evidence>
<dbReference type="SUPFAM" id="SSF56112">
    <property type="entry name" value="Protein kinase-like (PK-like)"/>
    <property type="match status" value="1"/>
</dbReference>
<evidence type="ECO:0000313" key="3">
    <source>
        <dbReference type="Proteomes" id="UP000011867"/>
    </source>
</evidence>
<dbReference type="GeneID" id="14651642"/>
<dbReference type="STRING" id="268739.Nmlp_2998"/>
<dbReference type="InterPro" id="IPR051678">
    <property type="entry name" value="AGP_Transferase"/>
</dbReference>
<gene>
    <name evidence="2" type="ordered locus">Nmlp_2998</name>
</gene>
<dbReference type="PANTHER" id="PTHR21310:SF15">
    <property type="entry name" value="AMINOGLYCOSIDE PHOSPHOTRANSFERASE DOMAIN-CONTAINING PROTEIN"/>
    <property type="match status" value="1"/>
</dbReference>
<dbReference type="KEGG" id="nmo:Nmlp_2998"/>
<evidence type="ECO:0000313" key="2">
    <source>
        <dbReference type="EMBL" id="CCQ37141.1"/>
    </source>
</evidence>
<dbReference type="HOGENOM" id="CLU_830561_0_0_2"/>
<sequence>MTGWIRAAVESARPGRAIESIERPVEGNRKETAIVTVDGGERLVVQRTEDPSALRTETRLAREIAARTTVPVPTVLECGRVDGADGRDHGGAYRVVEAADGTNLHERFGALSPAVRRRIAERFGRALAEIHGAFAFERFGPVVADAGESGDGGGLRADGPDSWTRWLDAYIRECVDALPEPFADLEAAIEATIEARPTADPTPRLFPWDFRPGNAMIDRGELTAFLDWGDPLAAGAGLSLAKAEHLLVDWYIDDGTALRTAFRDGYTEVRPLPEVGRTERVAAVVDSAVDSDGAVTRPGYPERTGAAAVEFHRRRLRALL</sequence>
<proteinExistence type="predicted"/>
<name>M1Y3N9_NATM8</name>
<dbReference type="OrthoDB" id="350437at2157"/>
<dbReference type="AlphaFoldDB" id="M1Y3N9"/>
<dbReference type="EMBL" id="HF582854">
    <property type="protein sequence ID" value="CCQ37141.1"/>
    <property type="molecule type" value="Genomic_DNA"/>
</dbReference>
<organism evidence="2 3">
    <name type="scientific">Natronomonas moolapensis (strain DSM 18674 / CECT 7526 / JCM 14361 / 8.8.11)</name>
    <dbReference type="NCBI Taxonomy" id="268739"/>
    <lineage>
        <taxon>Archaea</taxon>
        <taxon>Methanobacteriati</taxon>
        <taxon>Methanobacteriota</taxon>
        <taxon>Stenosarchaea group</taxon>
        <taxon>Halobacteria</taxon>
        <taxon>Halobacteriales</taxon>
        <taxon>Natronomonadaceae</taxon>
        <taxon>Natronomonas</taxon>
    </lineage>
</organism>
<keyword evidence="3" id="KW-1185">Reference proteome</keyword>
<dbReference type="PANTHER" id="PTHR21310">
    <property type="entry name" value="AMINOGLYCOSIDE PHOSPHOTRANSFERASE-RELATED-RELATED"/>
    <property type="match status" value="1"/>
</dbReference>
<feature type="domain" description="Aminoglycoside phosphotransferase" evidence="1">
    <location>
        <begin position="26"/>
        <end position="267"/>
    </location>
</feature>
<protein>
    <submittedName>
        <fullName evidence="2">APH family phosphotransferase</fullName>
    </submittedName>
</protein>